<feature type="domain" description="HTH tetR-type" evidence="3">
    <location>
        <begin position="1"/>
        <end position="55"/>
    </location>
</feature>
<dbReference type="Gene3D" id="1.10.10.60">
    <property type="entry name" value="Homeodomain-like"/>
    <property type="match status" value="1"/>
</dbReference>
<dbReference type="InterPro" id="IPR009057">
    <property type="entry name" value="Homeodomain-like_sf"/>
</dbReference>
<protein>
    <submittedName>
        <fullName evidence="4">Transcriptional regulator, TetR family</fullName>
    </submittedName>
</protein>
<dbReference type="InterPro" id="IPR050109">
    <property type="entry name" value="HTH-type_TetR-like_transc_reg"/>
</dbReference>
<feature type="DNA-binding region" description="H-T-H motif" evidence="2">
    <location>
        <begin position="18"/>
        <end position="37"/>
    </location>
</feature>
<evidence type="ECO:0000313" key="4">
    <source>
        <dbReference type="EMBL" id="ABC22849.1"/>
    </source>
</evidence>
<dbReference type="PhylomeDB" id="Q2RSP6"/>
<evidence type="ECO:0000313" key="5">
    <source>
        <dbReference type="Proteomes" id="UP000001929"/>
    </source>
</evidence>
<evidence type="ECO:0000256" key="2">
    <source>
        <dbReference type="PROSITE-ProRule" id="PRU00335"/>
    </source>
</evidence>
<dbReference type="InterPro" id="IPR001647">
    <property type="entry name" value="HTH_TetR"/>
</dbReference>
<dbReference type="STRING" id="269796.Rru_A2049"/>
<evidence type="ECO:0000256" key="1">
    <source>
        <dbReference type="ARBA" id="ARBA00023125"/>
    </source>
</evidence>
<dbReference type="InterPro" id="IPR036271">
    <property type="entry name" value="Tet_transcr_reg_TetR-rel_C_sf"/>
</dbReference>
<dbReference type="AlphaFoldDB" id="Q2RSP6"/>
<keyword evidence="1 2" id="KW-0238">DNA-binding</keyword>
<gene>
    <name evidence="4" type="ordered locus">Rru_A2049</name>
</gene>
<dbReference type="Proteomes" id="UP000001929">
    <property type="component" value="Chromosome"/>
</dbReference>
<sequence length="198" mass="22367">MLHVAWRMFLEKGYEAVSLSDVVSQSGGSKATLYAAFGGKEGLFIAACEERCAAFLDKLALSADPLLPVEESLRHFALSLLENLYSDESRDVMRLILGAAQKFPSVAEAFLERGPGQVRRRLEEYLAWVDRSGLLEIDNPRIAAEVFLSMVQGRWYLIALDSRRRQVVNDEDLATILEHVRVFIRGYRPRDAGERSKF</sequence>
<evidence type="ECO:0000259" key="3">
    <source>
        <dbReference type="PROSITE" id="PS50977"/>
    </source>
</evidence>
<dbReference type="SUPFAM" id="SSF48498">
    <property type="entry name" value="Tetracyclin repressor-like, C-terminal domain"/>
    <property type="match status" value="1"/>
</dbReference>
<dbReference type="KEGG" id="rru:Rru_A2049"/>
<dbReference type="Pfam" id="PF00440">
    <property type="entry name" value="TetR_N"/>
    <property type="match status" value="1"/>
</dbReference>
<dbReference type="RefSeq" id="WP_011389802.1">
    <property type="nucleotide sequence ID" value="NC_007643.1"/>
</dbReference>
<keyword evidence="5" id="KW-1185">Reference proteome</keyword>
<dbReference type="eggNOG" id="COG1309">
    <property type="taxonomic scope" value="Bacteria"/>
</dbReference>
<dbReference type="PROSITE" id="PS50977">
    <property type="entry name" value="HTH_TETR_2"/>
    <property type="match status" value="1"/>
</dbReference>
<dbReference type="Gene3D" id="1.10.357.10">
    <property type="entry name" value="Tetracycline Repressor, domain 2"/>
    <property type="match status" value="1"/>
</dbReference>
<dbReference type="PANTHER" id="PTHR30055:SF146">
    <property type="entry name" value="HTH-TYPE TRANSCRIPTIONAL DUAL REGULATOR CECR"/>
    <property type="match status" value="1"/>
</dbReference>
<dbReference type="EnsemblBacteria" id="ABC22849">
    <property type="protein sequence ID" value="ABC22849"/>
    <property type="gene ID" value="Rru_A2049"/>
</dbReference>
<dbReference type="PANTHER" id="PTHR30055">
    <property type="entry name" value="HTH-TYPE TRANSCRIPTIONAL REGULATOR RUTR"/>
    <property type="match status" value="1"/>
</dbReference>
<dbReference type="GO" id="GO:0000976">
    <property type="term" value="F:transcription cis-regulatory region binding"/>
    <property type="evidence" value="ECO:0007669"/>
    <property type="project" value="TreeGrafter"/>
</dbReference>
<dbReference type="SUPFAM" id="SSF46689">
    <property type="entry name" value="Homeodomain-like"/>
    <property type="match status" value="1"/>
</dbReference>
<dbReference type="EMBL" id="CP000230">
    <property type="protein sequence ID" value="ABC22849.1"/>
    <property type="molecule type" value="Genomic_DNA"/>
</dbReference>
<dbReference type="Pfam" id="PF14246">
    <property type="entry name" value="TetR_C_7"/>
    <property type="match status" value="1"/>
</dbReference>
<dbReference type="InterPro" id="IPR039536">
    <property type="entry name" value="TetR_C_Proteobacteria"/>
</dbReference>
<accession>Q2RSP6</accession>
<dbReference type="GO" id="GO:0003700">
    <property type="term" value="F:DNA-binding transcription factor activity"/>
    <property type="evidence" value="ECO:0007669"/>
    <property type="project" value="TreeGrafter"/>
</dbReference>
<organism evidence="4 5">
    <name type="scientific">Rhodospirillum rubrum (strain ATCC 11170 / ATH 1.1.1 / DSM 467 / LMG 4362 / NCIMB 8255 / S1)</name>
    <dbReference type="NCBI Taxonomy" id="269796"/>
    <lineage>
        <taxon>Bacteria</taxon>
        <taxon>Pseudomonadati</taxon>
        <taxon>Pseudomonadota</taxon>
        <taxon>Alphaproteobacteria</taxon>
        <taxon>Rhodospirillales</taxon>
        <taxon>Rhodospirillaceae</taxon>
        <taxon>Rhodospirillum</taxon>
    </lineage>
</organism>
<reference evidence="4 5" key="1">
    <citation type="journal article" date="2011" name="Stand. Genomic Sci.">
        <title>Complete genome sequence of Rhodospirillum rubrum type strain (S1).</title>
        <authorList>
            <person name="Munk A.C."/>
            <person name="Copeland A."/>
            <person name="Lucas S."/>
            <person name="Lapidus A."/>
            <person name="Del Rio T.G."/>
            <person name="Barry K."/>
            <person name="Detter J.C."/>
            <person name="Hammon N."/>
            <person name="Israni S."/>
            <person name="Pitluck S."/>
            <person name="Brettin T."/>
            <person name="Bruce D."/>
            <person name="Han C."/>
            <person name="Tapia R."/>
            <person name="Gilna P."/>
            <person name="Schmutz J."/>
            <person name="Larimer F."/>
            <person name="Land M."/>
            <person name="Kyrpides N.C."/>
            <person name="Mavromatis K."/>
            <person name="Richardson P."/>
            <person name="Rohde M."/>
            <person name="Goker M."/>
            <person name="Klenk H.P."/>
            <person name="Zhang Y."/>
            <person name="Roberts G.P."/>
            <person name="Reslewic S."/>
            <person name="Schwartz D.C."/>
        </authorList>
    </citation>
    <scope>NUCLEOTIDE SEQUENCE [LARGE SCALE GENOMIC DNA]</scope>
    <source>
        <strain evidence="5">ATCC 11170 / ATH 1.1.1 / DSM 467 / LMG 4362 / NCIMB 8255 / S1</strain>
    </source>
</reference>
<dbReference type="PRINTS" id="PR00455">
    <property type="entry name" value="HTHTETR"/>
</dbReference>
<dbReference type="HOGENOM" id="CLU_069356_27_1_5"/>
<name>Q2RSP6_RHORT</name>
<proteinExistence type="predicted"/>
<dbReference type="PATRIC" id="fig|269796.9.peg.2138"/>